<dbReference type="Pfam" id="PF13972">
    <property type="entry name" value="TetR"/>
    <property type="match status" value="1"/>
</dbReference>
<reference evidence="5" key="1">
    <citation type="submission" date="2023-09" db="EMBL/GenBank/DDBJ databases">
        <authorList>
            <person name="Li S."/>
            <person name="Li X."/>
            <person name="Zhang C."/>
            <person name="Zhao Z."/>
        </authorList>
    </citation>
    <scope>NUCLEOTIDE SEQUENCE [LARGE SCALE GENOMIC DNA]</scope>
    <source>
        <strain evidence="5">SQ345</strain>
    </source>
</reference>
<dbReference type="Proteomes" id="UP001248581">
    <property type="component" value="Chromosome"/>
</dbReference>
<sequence>MKTKDKILIASLDAFADEGVGQISTNHIADIMDISPGNLYYHFKSKSEIIAELLRCFTTDFVTFFKSESEAISTNQSMWLKLTLGFQLMDKYRFIFCESSYILNKYPELRRLFAKAMQTTKTAIDTFCQHLQKQHIVNADEQEIISLGNNMHLLFTQWPSYIAASVRNGLIKDVKGSDEHLFIKQGVNQILNLIYPYLNNEDKELLIGIQQSA</sequence>
<gene>
    <name evidence="4" type="ORF">RI845_09875</name>
</gene>
<keyword evidence="5" id="KW-1185">Reference proteome</keyword>
<keyword evidence="1 2" id="KW-0238">DNA-binding</keyword>
<evidence type="ECO:0000256" key="2">
    <source>
        <dbReference type="PROSITE-ProRule" id="PRU00335"/>
    </source>
</evidence>
<dbReference type="SUPFAM" id="SSF46689">
    <property type="entry name" value="Homeodomain-like"/>
    <property type="match status" value="1"/>
</dbReference>
<evidence type="ECO:0000259" key="3">
    <source>
        <dbReference type="PROSITE" id="PS50977"/>
    </source>
</evidence>
<dbReference type="InterPro" id="IPR025722">
    <property type="entry name" value="TetR"/>
</dbReference>
<evidence type="ECO:0000256" key="1">
    <source>
        <dbReference type="ARBA" id="ARBA00023125"/>
    </source>
</evidence>
<dbReference type="PANTHER" id="PTHR43479:SF11">
    <property type="entry name" value="ACREF_ENVCD OPERON REPRESSOR-RELATED"/>
    <property type="match status" value="1"/>
</dbReference>
<protein>
    <submittedName>
        <fullName evidence="4">TetR/AcrR family transcriptional regulator</fullName>
    </submittedName>
</protein>
<dbReference type="InterPro" id="IPR023772">
    <property type="entry name" value="DNA-bd_HTH_TetR-type_CS"/>
</dbReference>
<accession>A0ABY9TD90</accession>
<name>A0ABY9TD90_9GAMM</name>
<feature type="domain" description="HTH tetR-type" evidence="3">
    <location>
        <begin position="1"/>
        <end position="61"/>
    </location>
</feature>
<dbReference type="PROSITE" id="PS01081">
    <property type="entry name" value="HTH_TETR_1"/>
    <property type="match status" value="1"/>
</dbReference>
<evidence type="ECO:0000313" key="4">
    <source>
        <dbReference type="EMBL" id="WNC66847.1"/>
    </source>
</evidence>
<dbReference type="InterPro" id="IPR001647">
    <property type="entry name" value="HTH_TetR"/>
</dbReference>
<dbReference type="PRINTS" id="PR00455">
    <property type="entry name" value="HTHTETR"/>
</dbReference>
<dbReference type="PROSITE" id="PS50977">
    <property type="entry name" value="HTH_TETR_2"/>
    <property type="match status" value="1"/>
</dbReference>
<evidence type="ECO:0000313" key="5">
    <source>
        <dbReference type="Proteomes" id="UP001248581"/>
    </source>
</evidence>
<dbReference type="InterPro" id="IPR009057">
    <property type="entry name" value="Homeodomain-like_sf"/>
</dbReference>
<organism evidence="4 5">
    <name type="scientific">Thalassotalea nanhaiensis</name>
    <dbReference type="NCBI Taxonomy" id="3065648"/>
    <lineage>
        <taxon>Bacteria</taxon>
        <taxon>Pseudomonadati</taxon>
        <taxon>Pseudomonadota</taxon>
        <taxon>Gammaproteobacteria</taxon>
        <taxon>Alteromonadales</taxon>
        <taxon>Colwelliaceae</taxon>
        <taxon>Thalassotalea</taxon>
    </lineage>
</organism>
<dbReference type="PANTHER" id="PTHR43479">
    <property type="entry name" value="ACREF/ENVCD OPERON REPRESSOR-RELATED"/>
    <property type="match status" value="1"/>
</dbReference>
<dbReference type="EMBL" id="CP134146">
    <property type="protein sequence ID" value="WNC66847.1"/>
    <property type="molecule type" value="Genomic_DNA"/>
</dbReference>
<dbReference type="Gene3D" id="1.10.357.10">
    <property type="entry name" value="Tetracycline Repressor, domain 2"/>
    <property type="match status" value="1"/>
</dbReference>
<proteinExistence type="predicted"/>
<dbReference type="Pfam" id="PF00440">
    <property type="entry name" value="TetR_N"/>
    <property type="match status" value="1"/>
</dbReference>
<dbReference type="InterPro" id="IPR050624">
    <property type="entry name" value="HTH-type_Tx_Regulator"/>
</dbReference>
<dbReference type="RefSeq" id="WP_348386012.1">
    <property type="nucleotide sequence ID" value="NZ_CP134146.1"/>
</dbReference>
<feature type="DNA-binding region" description="H-T-H motif" evidence="2">
    <location>
        <begin position="24"/>
        <end position="43"/>
    </location>
</feature>